<evidence type="ECO:0000313" key="2">
    <source>
        <dbReference type="Proteomes" id="UP000318288"/>
    </source>
</evidence>
<proteinExistence type="predicted"/>
<evidence type="ECO:0000313" key="1">
    <source>
        <dbReference type="EMBL" id="TWU41706.1"/>
    </source>
</evidence>
<organism evidence="1 2">
    <name type="scientific">Rubripirellula tenax</name>
    <dbReference type="NCBI Taxonomy" id="2528015"/>
    <lineage>
        <taxon>Bacteria</taxon>
        <taxon>Pseudomonadati</taxon>
        <taxon>Planctomycetota</taxon>
        <taxon>Planctomycetia</taxon>
        <taxon>Pirellulales</taxon>
        <taxon>Pirellulaceae</taxon>
        <taxon>Rubripirellula</taxon>
    </lineage>
</organism>
<sequence>MMPRVFIHQGIGDLIDPVVPRIVPGVPVDCAVAKRKVDIEGSTSRRIDSVKNAVVGRLRVSPIGPKRERHFLADRIKRRDRYRDIAIDIEFDSSIKLAIPPRTTGDRAMIAIPCGIRRHHAGRFIKRIPSHRRHYHTCLESLEQTQATPFV</sequence>
<protein>
    <submittedName>
        <fullName evidence="1">Uncharacterized protein</fullName>
    </submittedName>
</protein>
<dbReference type="AlphaFoldDB" id="A0A5C6E2U4"/>
<accession>A0A5C6E2U4</accession>
<dbReference type="EMBL" id="SJPW01000027">
    <property type="protein sequence ID" value="TWU41706.1"/>
    <property type="molecule type" value="Genomic_DNA"/>
</dbReference>
<dbReference type="Proteomes" id="UP000318288">
    <property type="component" value="Unassembled WGS sequence"/>
</dbReference>
<keyword evidence="2" id="KW-1185">Reference proteome</keyword>
<name>A0A5C6E2U4_9BACT</name>
<comment type="caution">
    <text evidence="1">The sequence shown here is derived from an EMBL/GenBank/DDBJ whole genome shotgun (WGS) entry which is preliminary data.</text>
</comment>
<gene>
    <name evidence="1" type="ORF">Poly51_63690</name>
</gene>
<reference evidence="1 2" key="1">
    <citation type="submission" date="2019-02" db="EMBL/GenBank/DDBJ databases">
        <title>Deep-cultivation of Planctomycetes and their phenomic and genomic characterization uncovers novel biology.</title>
        <authorList>
            <person name="Wiegand S."/>
            <person name="Jogler M."/>
            <person name="Boedeker C."/>
            <person name="Pinto D."/>
            <person name="Vollmers J."/>
            <person name="Rivas-Marin E."/>
            <person name="Kohn T."/>
            <person name="Peeters S.H."/>
            <person name="Heuer A."/>
            <person name="Rast P."/>
            <person name="Oberbeckmann S."/>
            <person name="Bunk B."/>
            <person name="Jeske O."/>
            <person name="Meyerdierks A."/>
            <person name="Storesund J.E."/>
            <person name="Kallscheuer N."/>
            <person name="Luecker S."/>
            <person name="Lage O.M."/>
            <person name="Pohl T."/>
            <person name="Merkel B.J."/>
            <person name="Hornburger P."/>
            <person name="Mueller R.-W."/>
            <person name="Bruemmer F."/>
            <person name="Labrenz M."/>
            <person name="Spormann A.M."/>
            <person name="Op Den Camp H."/>
            <person name="Overmann J."/>
            <person name="Amann R."/>
            <person name="Jetten M.S.M."/>
            <person name="Mascher T."/>
            <person name="Medema M.H."/>
            <person name="Devos D.P."/>
            <person name="Kaster A.-K."/>
            <person name="Ovreas L."/>
            <person name="Rohde M."/>
            <person name="Galperin M.Y."/>
            <person name="Jogler C."/>
        </authorList>
    </citation>
    <scope>NUCLEOTIDE SEQUENCE [LARGE SCALE GENOMIC DNA]</scope>
    <source>
        <strain evidence="1 2">Poly51</strain>
    </source>
</reference>